<protein>
    <submittedName>
        <fullName evidence="2">DUF4173 domain-containing protein</fullName>
    </submittedName>
</protein>
<keyword evidence="3" id="KW-1185">Reference proteome</keyword>
<evidence type="ECO:0000313" key="2">
    <source>
        <dbReference type="EMBL" id="MBK5896236.1"/>
    </source>
</evidence>
<evidence type="ECO:0000313" key="3">
    <source>
        <dbReference type="Proteomes" id="UP000604730"/>
    </source>
</evidence>
<keyword evidence="1" id="KW-0472">Membrane</keyword>
<dbReference type="RefSeq" id="WP_208427823.1">
    <property type="nucleotide sequence ID" value="NZ_JAEPRJ010000001.1"/>
</dbReference>
<evidence type="ECO:0000256" key="1">
    <source>
        <dbReference type="SAM" id="Phobius"/>
    </source>
</evidence>
<keyword evidence="1" id="KW-0812">Transmembrane</keyword>
<organism evidence="2 3">
    <name type="scientific">Catonella massiliensis</name>
    <dbReference type="NCBI Taxonomy" id="2799636"/>
    <lineage>
        <taxon>Bacteria</taxon>
        <taxon>Bacillati</taxon>
        <taxon>Bacillota</taxon>
        <taxon>Clostridia</taxon>
        <taxon>Lachnospirales</taxon>
        <taxon>Lachnospiraceae</taxon>
        <taxon>Catonella</taxon>
    </lineage>
</organism>
<feature type="transmembrane region" description="Helical" evidence="1">
    <location>
        <begin position="228"/>
        <end position="247"/>
    </location>
</feature>
<feature type="transmembrane region" description="Helical" evidence="1">
    <location>
        <begin position="46"/>
        <end position="63"/>
    </location>
</feature>
<gene>
    <name evidence="2" type="ORF">JJN12_00325</name>
</gene>
<reference evidence="2 3" key="1">
    <citation type="submission" date="2021-01" db="EMBL/GenBank/DDBJ databases">
        <title>Isolation and description of Catonella massiliensis sp. nov., a novel Catonella species, isolated from a stable periodontitis subject.</title>
        <authorList>
            <person name="Antezack A."/>
            <person name="Boxberger M."/>
            <person name="La Scola B."/>
            <person name="Monnet-Corti V."/>
        </authorList>
    </citation>
    <scope>NUCLEOTIDE SEQUENCE [LARGE SCALE GENOMIC DNA]</scope>
    <source>
        <strain evidence="2 3">Marseille-Q4567</strain>
    </source>
</reference>
<proteinExistence type="predicted"/>
<feature type="transmembrane region" description="Helical" evidence="1">
    <location>
        <begin position="268"/>
        <end position="290"/>
    </location>
</feature>
<name>A0ABS1IWH0_9FIRM</name>
<dbReference type="Pfam" id="PF13687">
    <property type="entry name" value="DUF4153"/>
    <property type="match status" value="1"/>
</dbReference>
<keyword evidence="1" id="KW-1133">Transmembrane helix</keyword>
<feature type="transmembrane region" description="Helical" evidence="1">
    <location>
        <begin position="173"/>
        <end position="192"/>
    </location>
</feature>
<feature type="transmembrane region" description="Helical" evidence="1">
    <location>
        <begin position="7"/>
        <end position="26"/>
    </location>
</feature>
<sequence length="446" mass="51162">MNEKKFVYRPFLLLLTFVTYVLAYFYPDIMGERSIILHVGGFDFNLRFFIFTLVFIGITEFTAVKYNKARNRESIFWLITLILLSILWCMRTFESESSFSPFLLLFLHCNAAYYVIMRMGVTAEAKTGPMVFFDFLSAFIIIPFSNLGLRVIVFVNAIKNRTFKFNKKKHLPIILTIIATLLLVLFASSLLSDVDSGFAHLMSGIARLLPGFDTLFNNYFFMTMLPRIIITIPVGAFLMGLIGGSAIKNEPEFKKENIVNGLTDYRHIPKFAVITVFAALSTIYIIFFIFQIRTMIPVISSDSFTAPEASRLAVKGFYELIQILMLNFSVFGVFFFFAPDSLIEFKDKRVKFFATLFAATGICFAILDYFKLYLYVASYGFTSRRLVAAWFLLVMFTAAILMLIRLYKRFEGIRYIAVLFIVSFILFAFSEGTIVEITPVMGQIFP</sequence>
<dbReference type="Proteomes" id="UP000604730">
    <property type="component" value="Unassembled WGS sequence"/>
</dbReference>
<dbReference type="InterPro" id="IPR025291">
    <property type="entry name" value="DUF4153"/>
</dbReference>
<feature type="transmembrane region" description="Helical" evidence="1">
    <location>
        <begin position="75"/>
        <end position="93"/>
    </location>
</feature>
<accession>A0ABS1IWH0</accession>
<feature type="transmembrane region" description="Helical" evidence="1">
    <location>
        <begin position="129"/>
        <end position="153"/>
    </location>
</feature>
<comment type="caution">
    <text evidence="2">The sequence shown here is derived from an EMBL/GenBank/DDBJ whole genome shotgun (WGS) entry which is preliminary data.</text>
</comment>
<dbReference type="EMBL" id="JAEPRJ010000001">
    <property type="protein sequence ID" value="MBK5896236.1"/>
    <property type="molecule type" value="Genomic_DNA"/>
</dbReference>
<feature type="transmembrane region" description="Helical" evidence="1">
    <location>
        <begin position="413"/>
        <end position="430"/>
    </location>
</feature>
<feature type="transmembrane region" description="Helical" evidence="1">
    <location>
        <begin position="320"/>
        <end position="338"/>
    </location>
</feature>
<feature type="transmembrane region" description="Helical" evidence="1">
    <location>
        <begin position="350"/>
        <end position="367"/>
    </location>
</feature>
<feature type="transmembrane region" description="Helical" evidence="1">
    <location>
        <begin position="387"/>
        <end position="406"/>
    </location>
</feature>